<evidence type="ECO:0000256" key="1">
    <source>
        <dbReference type="SAM" id="MobiDB-lite"/>
    </source>
</evidence>
<feature type="region of interest" description="Disordered" evidence="1">
    <location>
        <begin position="63"/>
        <end position="86"/>
    </location>
</feature>
<dbReference type="PANTHER" id="PTHR42070">
    <property type="entry name" value="FILAMENT ASSOCIATED PROTEIN, PUTATIVE (AFU_ORTHOLOGUE AFUA_8G06630)-RELATED"/>
    <property type="match status" value="1"/>
</dbReference>
<feature type="compositionally biased region" description="Polar residues" evidence="1">
    <location>
        <begin position="135"/>
        <end position="151"/>
    </location>
</feature>
<organism evidence="2 3">
    <name type="scientific">Venturia inaequalis</name>
    <name type="common">Apple scab fungus</name>
    <dbReference type="NCBI Taxonomy" id="5025"/>
    <lineage>
        <taxon>Eukaryota</taxon>
        <taxon>Fungi</taxon>
        <taxon>Dikarya</taxon>
        <taxon>Ascomycota</taxon>
        <taxon>Pezizomycotina</taxon>
        <taxon>Dothideomycetes</taxon>
        <taxon>Pleosporomycetidae</taxon>
        <taxon>Venturiales</taxon>
        <taxon>Venturiaceae</taxon>
        <taxon>Venturia</taxon>
    </lineage>
</organism>
<dbReference type="PANTHER" id="PTHR42070:SF1">
    <property type="entry name" value="FILAMENT ASSOCIATED PROTEIN, PUTATIVE (AFU_ORTHOLOGUE AFUA_8G06630)-RELATED"/>
    <property type="match status" value="1"/>
</dbReference>
<proteinExistence type="predicted"/>
<comment type="caution">
    <text evidence="2">The sequence shown here is derived from an EMBL/GenBank/DDBJ whole genome shotgun (WGS) entry which is preliminary data.</text>
</comment>
<name>A0A8H3ULL7_VENIN</name>
<gene>
    <name evidence="2" type="ORF">EG328_005366</name>
</gene>
<dbReference type="CDD" id="cd14688">
    <property type="entry name" value="bZIP_YAP"/>
    <property type="match status" value="1"/>
</dbReference>
<evidence type="ECO:0000313" key="2">
    <source>
        <dbReference type="EMBL" id="KAE9971788.1"/>
    </source>
</evidence>
<protein>
    <recommendedName>
        <fullName evidence="4">BZIP domain-containing protein</fullName>
    </recommendedName>
</protein>
<sequence>MGRRKTKTHEEDLSRVRENQRRHRARVKNQVATLEEQLAEKEALLAKAEERIAELTAALEAERSLKGETQAESTPTSSFESSEETTLPEEFVLAADIQLQQAPTIDEEFFPASKRPCEGRCPQAYLATTVGIIDSQPSQSTNPGDSNKSPNKIITLTGSSSYTETVEFATKECLDLDSPRSGESTTLCITAYNLIDQQNFRGLEVGTVYQWLRRGFRSGHDRTDGCRVENSVLFSLLDFVSST</sequence>
<dbReference type="EMBL" id="WNWS01000288">
    <property type="protein sequence ID" value="KAE9971788.1"/>
    <property type="molecule type" value="Genomic_DNA"/>
</dbReference>
<dbReference type="Proteomes" id="UP000447873">
    <property type="component" value="Unassembled WGS sequence"/>
</dbReference>
<evidence type="ECO:0008006" key="4">
    <source>
        <dbReference type="Google" id="ProtNLM"/>
    </source>
</evidence>
<feature type="compositionally biased region" description="Basic and acidic residues" evidence="1">
    <location>
        <begin position="8"/>
        <end position="19"/>
    </location>
</feature>
<dbReference type="AlphaFoldDB" id="A0A8H3ULL7"/>
<accession>A0A8H3ULL7</accession>
<feature type="region of interest" description="Disordered" evidence="1">
    <location>
        <begin position="132"/>
        <end position="151"/>
    </location>
</feature>
<feature type="region of interest" description="Disordered" evidence="1">
    <location>
        <begin position="1"/>
        <end position="28"/>
    </location>
</feature>
<reference evidence="2 3" key="1">
    <citation type="submission" date="2018-12" db="EMBL/GenBank/DDBJ databases">
        <title>Venturia inaequalis Genome Resource.</title>
        <authorList>
            <person name="Lichtner F.J."/>
        </authorList>
    </citation>
    <scope>NUCLEOTIDE SEQUENCE [LARGE SCALE GENOMIC DNA]</scope>
    <source>
        <strain evidence="2 3">120213</strain>
    </source>
</reference>
<evidence type="ECO:0000313" key="3">
    <source>
        <dbReference type="Proteomes" id="UP000447873"/>
    </source>
</evidence>